<dbReference type="AlphaFoldDB" id="A0AAV4C8Z6"/>
<keyword evidence="3" id="KW-1185">Reference proteome</keyword>
<comment type="caution">
    <text evidence="2">The sequence shown here is derived from an EMBL/GenBank/DDBJ whole genome shotgun (WGS) entry which is preliminary data.</text>
</comment>
<evidence type="ECO:0000313" key="2">
    <source>
        <dbReference type="EMBL" id="GFO28358.1"/>
    </source>
</evidence>
<evidence type="ECO:0000256" key="1">
    <source>
        <dbReference type="SAM" id="MobiDB-lite"/>
    </source>
</evidence>
<protein>
    <submittedName>
        <fullName evidence="2">Uncharacterized protein</fullName>
    </submittedName>
</protein>
<name>A0AAV4C8Z6_9GAST</name>
<accession>A0AAV4C8Z6</accession>
<gene>
    <name evidence="2" type="ORF">PoB_005486300</name>
</gene>
<sequence>MDSSESQKVWYFGYVASSQERDLRFSNPPSGQDAGGEAQIRDRRVPCRFRAVYNKVISGFSGPPSGQGADGGAQTRHRRDPTDFRTDSLATVPPTPHLIV</sequence>
<dbReference type="EMBL" id="BLXT01006036">
    <property type="protein sequence ID" value="GFO28358.1"/>
    <property type="molecule type" value="Genomic_DNA"/>
</dbReference>
<feature type="region of interest" description="Disordered" evidence="1">
    <location>
        <begin position="57"/>
        <end position="100"/>
    </location>
</feature>
<reference evidence="2 3" key="1">
    <citation type="journal article" date="2021" name="Elife">
        <title>Chloroplast acquisition without the gene transfer in kleptoplastic sea slugs, Plakobranchus ocellatus.</title>
        <authorList>
            <person name="Maeda T."/>
            <person name="Takahashi S."/>
            <person name="Yoshida T."/>
            <person name="Shimamura S."/>
            <person name="Takaki Y."/>
            <person name="Nagai Y."/>
            <person name="Toyoda A."/>
            <person name="Suzuki Y."/>
            <person name="Arimoto A."/>
            <person name="Ishii H."/>
            <person name="Satoh N."/>
            <person name="Nishiyama T."/>
            <person name="Hasebe M."/>
            <person name="Maruyama T."/>
            <person name="Minagawa J."/>
            <person name="Obokata J."/>
            <person name="Shigenobu S."/>
        </authorList>
    </citation>
    <scope>NUCLEOTIDE SEQUENCE [LARGE SCALE GENOMIC DNA]</scope>
</reference>
<organism evidence="2 3">
    <name type="scientific">Plakobranchus ocellatus</name>
    <dbReference type="NCBI Taxonomy" id="259542"/>
    <lineage>
        <taxon>Eukaryota</taxon>
        <taxon>Metazoa</taxon>
        <taxon>Spiralia</taxon>
        <taxon>Lophotrochozoa</taxon>
        <taxon>Mollusca</taxon>
        <taxon>Gastropoda</taxon>
        <taxon>Heterobranchia</taxon>
        <taxon>Euthyneura</taxon>
        <taxon>Panpulmonata</taxon>
        <taxon>Sacoglossa</taxon>
        <taxon>Placobranchoidea</taxon>
        <taxon>Plakobranchidae</taxon>
        <taxon>Plakobranchus</taxon>
    </lineage>
</organism>
<dbReference type="Proteomes" id="UP000735302">
    <property type="component" value="Unassembled WGS sequence"/>
</dbReference>
<evidence type="ECO:0000313" key="3">
    <source>
        <dbReference type="Proteomes" id="UP000735302"/>
    </source>
</evidence>
<proteinExistence type="predicted"/>
<feature type="region of interest" description="Disordered" evidence="1">
    <location>
        <begin position="22"/>
        <end position="41"/>
    </location>
</feature>